<dbReference type="EMBL" id="CM037629">
    <property type="protein sequence ID" value="KAH7990447.1"/>
    <property type="molecule type" value="Genomic_DNA"/>
</dbReference>
<protein>
    <submittedName>
        <fullName evidence="1">Uncharacterized protein</fullName>
    </submittedName>
</protein>
<comment type="caution">
    <text evidence="1">The sequence shown here is derived from an EMBL/GenBank/DDBJ whole genome shotgun (WGS) entry which is preliminary data.</text>
</comment>
<gene>
    <name evidence="1" type="ORF">K3G42_007201</name>
</gene>
<evidence type="ECO:0000313" key="1">
    <source>
        <dbReference type="EMBL" id="KAH7990447.1"/>
    </source>
</evidence>
<proteinExistence type="predicted"/>
<dbReference type="Proteomes" id="UP000827872">
    <property type="component" value="Linkage Group LG16"/>
</dbReference>
<organism evidence="1 2">
    <name type="scientific">Sphaerodactylus townsendi</name>
    <dbReference type="NCBI Taxonomy" id="933632"/>
    <lineage>
        <taxon>Eukaryota</taxon>
        <taxon>Metazoa</taxon>
        <taxon>Chordata</taxon>
        <taxon>Craniata</taxon>
        <taxon>Vertebrata</taxon>
        <taxon>Euteleostomi</taxon>
        <taxon>Lepidosauria</taxon>
        <taxon>Squamata</taxon>
        <taxon>Bifurcata</taxon>
        <taxon>Gekkota</taxon>
        <taxon>Sphaerodactylidae</taxon>
        <taxon>Sphaerodactylus</taxon>
    </lineage>
</organism>
<accession>A0ACB8EDF5</accession>
<evidence type="ECO:0000313" key="2">
    <source>
        <dbReference type="Proteomes" id="UP000827872"/>
    </source>
</evidence>
<sequence>MSQLHLHGGVSHPEKLTQPQEGKQAGTHGPGAALVQPKAISSISAGERLGNLRPAPDWCLFHSEPVYPEAGYPKIAKTA</sequence>
<reference evidence="1" key="1">
    <citation type="submission" date="2021-08" db="EMBL/GenBank/DDBJ databases">
        <title>The first chromosome-level gecko genome reveals the dynamic sex chromosomes of Neotropical dwarf geckos (Sphaerodactylidae: Sphaerodactylus).</title>
        <authorList>
            <person name="Pinto B.J."/>
            <person name="Keating S.E."/>
            <person name="Gamble T."/>
        </authorList>
    </citation>
    <scope>NUCLEOTIDE SEQUENCE</scope>
    <source>
        <strain evidence="1">TG3544</strain>
    </source>
</reference>
<name>A0ACB8EDF5_9SAUR</name>
<keyword evidence="2" id="KW-1185">Reference proteome</keyword>